<accession>A0ABX0WXF6</accession>
<evidence type="ECO:0000313" key="2">
    <source>
        <dbReference type="Proteomes" id="UP000556869"/>
    </source>
</evidence>
<proteinExistence type="predicted"/>
<dbReference type="Proteomes" id="UP000556869">
    <property type="component" value="Unassembled WGS sequence"/>
</dbReference>
<organism evidence="1 2">
    <name type="scientific">Thalassospira tepidiphila</name>
    <dbReference type="NCBI Taxonomy" id="393657"/>
    <lineage>
        <taxon>Bacteria</taxon>
        <taxon>Pseudomonadati</taxon>
        <taxon>Pseudomonadota</taxon>
        <taxon>Alphaproteobacteria</taxon>
        <taxon>Rhodospirillales</taxon>
        <taxon>Thalassospiraceae</taxon>
        <taxon>Thalassospira</taxon>
    </lineage>
</organism>
<name>A0ABX0WXF6_9PROT</name>
<comment type="caution">
    <text evidence="1">The sequence shown here is derived from an EMBL/GenBank/DDBJ whole genome shotgun (WGS) entry which is preliminary data.</text>
</comment>
<reference evidence="1 2" key="1">
    <citation type="submission" date="2020-03" db="EMBL/GenBank/DDBJ databases">
        <title>Genomic Encyclopedia of Type Strains, Phase IV (KMG-IV): sequencing the most valuable type-strain genomes for metagenomic binning, comparative biology and taxonomic classification.</title>
        <authorList>
            <person name="Goeker M."/>
        </authorList>
    </citation>
    <scope>NUCLEOTIDE SEQUENCE [LARGE SCALE GENOMIC DNA]</scope>
    <source>
        <strain evidence="1 2">DSM 18888</strain>
    </source>
</reference>
<gene>
    <name evidence="1" type="ORF">GGR96_001076</name>
</gene>
<sequence>MHYTGKQQGHAARCFCALGTVFFEIDEDGRLSGIIYANHLMRIMLTAK</sequence>
<evidence type="ECO:0000313" key="1">
    <source>
        <dbReference type="EMBL" id="NJB74004.1"/>
    </source>
</evidence>
<keyword evidence="2" id="KW-1185">Reference proteome</keyword>
<dbReference type="EMBL" id="JAATJD010000001">
    <property type="protein sequence ID" value="NJB74004.1"/>
    <property type="molecule type" value="Genomic_DNA"/>
</dbReference>
<protein>
    <submittedName>
        <fullName evidence="1">Uncharacterized protein</fullName>
    </submittedName>
</protein>